<keyword evidence="6 8" id="KW-1133">Transmembrane helix</keyword>
<protein>
    <submittedName>
        <fullName evidence="9">Prenyltransferase</fullName>
    </submittedName>
</protein>
<gene>
    <name evidence="9" type="ORF">P0Y55_07635</name>
</gene>
<sequence length="305" mass="33267">MNKYNQFVKASRMKVMPVILIPILLGSASAYAWNDRFDLLLLIIALVGGGAIHLFSNMINDLWDYRSGADATAKATEGAISTHSGYLTNGIWSLRRFATITWALFAIAVVCGLLLAWLSGWEVLIFAAVGALIAYFYVAPPIKLGYRGKGYSEIAILVAFGVLPVTGAYYVQTSQFDVHALLLSIPIGLLTTLILYNHHFLHWKADKQAGKRTLVVVLGEHKALQFSKLLLLLAVLSIIACIVVEVLPIYALIALVPAFPITRVYRTLKTTNESIAYLPLMGASVKASMNCGIILIVCLIIQGSI</sequence>
<evidence type="ECO:0000256" key="2">
    <source>
        <dbReference type="ARBA" id="ARBA00004863"/>
    </source>
</evidence>
<dbReference type="Gene3D" id="1.10.357.140">
    <property type="entry name" value="UbiA prenyltransferase"/>
    <property type="match status" value="1"/>
</dbReference>
<evidence type="ECO:0000256" key="5">
    <source>
        <dbReference type="ARBA" id="ARBA00022692"/>
    </source>
</evidence>
<evidence type="ECO:0000256" key="4">
    <source>
        <dbReference type="ARBA" id="ARBA00022679"/>
    </source>
</evidence>
<dbReference type="PIRSF" id="PIRSF005355">
    <property type="entry name" value="UBIAD1"/>
    <property type="match status" value="1"/>
</dbReference>
<keyword evidence="4" id="KW-0808">Transferase</keyword>
<feature type="transmembrane region" description="Helical" evidence="8">
    <location>
        <begin position="40"/>
        <end position="59"/>
    </location>
</feature>
<evidence type="ECO:0000313" key="10">
    <source>
        <dbReference type="Proteomes" id="UP001178662"/>
    </source>
</evidence>
<feature type="transmembrane region" description="Helical" evidence="8">
    <location>
        <begin position="229"/>
        <end position="256"/>
    </location>
</feature>
<dbReference type="EMBL" id="CP119317">
    <property type="protein sequence ID" value="WEK55907.1"/>
    <property type="molecule type" value="Genomic_DNA"/>
</dbReference>
<feature type="transmembrane region" description="Helical" evidence="8">
    <location>
        <begin position="154"/>
        <end position="172"/>
    </location>
</feature>
<dbReference type="InterPro" id="IPR044878">
    <property type="entry name" value="UbiA_sf"/>
</dbReference>
<dbReference type="Proteomes" id="UP001178662">
    <property type="component" value="Chromosome"/>
</dbReference>
<evidence type="ECO:0000256" key="1">
    <source>
        <dbReference type="ARBA" id="ARBA00004141"/>
    </source>
</evidence>
<name>A0AA95F092_9BACL</name>
<feature type="transmembrane region" description="Helical" evidence="8">
    <location>
        <begin position="123"/>
        <end position="142"/>
    </location>
</feature>
<dbReference type="AlphaFoldDB" id="A0AA95F092"/>
<evidence type="ECO:0000256" key="7">
    <source>
        <dbReference type="ARBA" id="ARBA00023136"/>
    </source>
</evidence>
<evidence type="ECO:0000256" key="8">
    <source>
        <dbReference type="SAM" id="Phobius"/>
    </source>
</evidence>
<comment type="subcellular location">
    <subcellularLocation>
        <location evidence="1">Membrane</location>
        <topology evidence="1">Multi-pass membrane protein</topology>
    </subcellularLocation>
</comment>
<dbReference type="PANTHER" id="PTHR13929:SF0">
    <property type="entry name" value="UBIA PRENYLTRANSFERASE DOMAIN-CONTAINING PROTEIN 1"/>
    <property type="match status" value="1"/>
</dbReference>
<proteinExistence type="predicted"/>
<dbReference type="PANTHER" id="PTHR13929">
    <property type="entry name" value="1,4-DIHYDROXY-2-NAPHTHOATE OCTAPRENYLTRANSFERASE"/>
    <property type="match status" value="1"/>
</dbReference>
<dbReference type="InterPro" id="IPR000537">
    <property type="entry name" value="UbiA_prenyltransferase"/>
</dbReference>
<dbReference type="CDD" id="cd13962">
    <property type="entry name" value="PT_UbiA_UBIAD1"/>
    <property type="match status" value="1"/>
</dbReference>
<dbReference type="GO" id="GO:0042371">
    <property type="term" value="P:vitamin K biosynthetic process"/>
    <property type="evidence" value="ECO:0007669"/>
    <property type="project" value="TreeGrafter"/>
</dbReference>
<keyword evidence="7 8" id="KW-0472">Membrane</keyword>
<dbReference type="GO" id="GO:0004659">
    <property type="term" value="F:prenyltransferase activity"/>
    <property type="evidence" value="ECO:0007669"/>
    <property type="project" value="InterPro"/>
</dbReference>
<dbReference type="GO" id="GO:0016020">
    <property type="term" value="C:membrane"/>
    <property type="evidence" value="ECO:0007669"/>
    <property type="project" value="UniProtKB-SubCell"/>
</dbReference>
<feature type="transmembrane region" description="Helical" evidence="8">
    <location>
        <begin position="276"/>
        <end position="301"/>
    </location>
</feature>
<comment type="pathway">
    <text evidence="2">Quinol/quinone metabolism; menaquinone biosynthesis.</text>
</comment>
<dbReference type="GO" id="GO:0009234">
    <property type="term" value="P:menaquinone biosynthetic process"/>
    <property type="evidence" value="ECO:0007669"/>
    <property type="project" value="UniProtKB-KW"/>
</dbReference>
<feature type="transmembrane region" description="Helical" evidence="8">
    <location>
        <begin position="97"/>
        <end position="117"/>
    </location>
</feature>
<evidence type="ECO:0000256" key="6">
    <source>
        <dbReference type="ARBA" id="ARBA00022989"/>
    </source>
</evidence>
<reference evidence="9" key="1">
    <citation type="submission" date="2023-03" db="EMBL/GenBank/DDBJ databases">
        <title>Andean soil-derived lignocellulolytic bacterial consortium as a source of novel taxa and putative plastic-active enzymes.</title>
        <authorList>
            <person name="Diaz-Garcia L."/>
            <person name="Chuvochina M."/>
            <person name="Feuerriegel G."/>
            <person name="Bunk B."/>
            <person name="Sproer C."/>
            <person name="Streit W.R."/>
            <person name="Rodriguez L.M."/>
            <person name="Overmann J."/>
            <person name="Jimenez D.J."/>
        </authorList>
    </citation>
    <scope>NUCLEOTIDE SEQUENCE</scope>
    <source>
        <strain evidence="9">MAG 2441</strain>
    </source>
</reference>
<dbReference type="InterPro" id="IPR026046">
    <property type="entry name" value="UBIAD1"/>
</dbReference>
<keyword evidence="5 8" id="KW-0812">Transmembrane</keyword>
<keyword evidence="10" id="KW-1185">Reference proteome</keyword>
<dbReference type="Pfam" id="PF01040">
    <property type="entry name" value="UbiA"/>
    <property type="match status" value="1"/>
</dbReference>
<accession>A0AA95F092</accession>
<organism evidence="9 10">
    <name type="scientific">Candidatus Cohnella colombiensis</name>
    <dbReference type="NCBI Taxonomy" id="3121368"/>
    <lineage>
        <taxon>Bacteria</taxon>
        <taxon>Bacillati</taxon>
        <taxon>Bacillota</taxon>
        <taxon>Bacilli</taxon>
        <taxon>Bacillales</taxon>
        <taxon>Paenibacillaceae</taxon>
        <taxon>Cohnella</taxon>
    </lineage>
</organism>
<feature type="transmembrane region" description="Helical" evidence="8">
    <location>
        <begin position="178"/>
        <end position="197"/>
    </location>
</feature>
<evidence type="ECO:0000313" key="9">
    <source>
        <dbReference type="EMBL" id="WEK55907.1"/>
    </source>
</evidence>
<keyword evidence="3" id="KW-0474">Menaquinone biosynthesis</keyword>
<evidence type="ECO:0000256" key="3">
    <source>
        <dbReference type="ARBA" id="ARBA00022428"/>
    </source>
</evidence>